<dbReference type="AlphaFoldDB" id="A0A290GFT2"/>
<organism evidence="1">
    <name type="scientific">Pseudomonas putida</name>
    <name type="common">Arthrobacter siderocapsulatus</name>
    <dbReference type="NCBI Taxonomy" id="303"/>
    <lineage>
        <taxon>Bacteria</taxon>
        <taxon>Pseudomonadati</taxon>
        <taxon>Pseudomonadota</taxon>
        <taxon>Gammaproteobacteria</taxon>
        <taxon>Pseudomonadales</taxon>
        <taxon>Pseudomonadaceae</taxon>
        <taxon>Pseudomonas</taxon>
    </lineage>
</organism>
<name>A0A290GFT2_PSEPU</name>
<proteinExistence type="predicted"/>
<dbReference type="RefSeq" id="WP_051555726.1">
    <property type="nucleotide sequence ID" value="NZ_CP046873.1"/>
</dbReference>
<evidence type="ECO:0000313" key="1">
    <source>
        <dbReference type="EMBL" id="ATB51930.1"/>
    </source>
</evidence>
<protein>
    <submittedName>
        <fullName evidence="1">Uncharacterized protein</fullName>
    </submittedName>
</protein>
<reference evidence="1" key="1">
    <citation type="submission" date="2017-07" db="EMBL/GenBank/DDBJ databases">
        <title>Molecular diversity and dissemination of Pseudomonas putida group isolates carrying VIM-2 gene at a university hospital in Korea.</title>
        <authorList>
            <person name="Hong J.S."/>
            <person name="Yoon E.-J."/>
            <person name="Song W."/>
            <person name="Seo Y.B."/>
            <person name="Jeong S.H."/>
            <person name="Lee K."/>
        </authorList>
    </citation>
    <scope>NUCLEOTIDE SEQUENCE</scope>
    <source>
        <strain evidence="1">KSS14</strain>
        <plasmid evidence="1">pVIM_Pse-KSS14</plasmid>
    </source>
</reference>
<accession>A0A290GFT2</accession>
<sequence length="185" mass="20064">MASDNNEIRAYAQPAQRGTWVQTERAGHEAWAALTAQAPRAAQLMHILVQHMDKQGALIISQATLAKLMETSVATTKRAIAILTKHNWIQTISVGGQRGGTLAYVVNSRIAWADKRDNLQYALFNARVLVSTEDQADLGDAKLKQLPTMEDGDIQLPAGPGMDPPAQESLDGMLPDMPSIPHSNS</sequence>
<keyword evidence="1" id="KW-0614">Plasmid</keyword>
<geneLocation type="plasmid" evidence="1">
    <name>pVIM_Pse-KSS14</name>
</geneLocation>
<dbReference type="Pfam" id="PF13730">
    <property type="entry name" value="HTH_36"/>
    <property type="match status" value="1"/>
</dbReference>
<dbReference type="EMBL" id="MF564291">
    <property type="protein sequence ID" value="ATB51930.1"/>
    <property type="molecule type" value="Genomic_DNA"/>
</dbReference>